<dbReference type="GO" id="GO:0051606">
    <property type="term" value="P:detection of stimulus"/>
    <property type="evidence" value="ECO:0007669"/>
    <property type="project" value="UniProtKB-ARBA"/>
</dbReference>
<keyword evidence="2 6" id="KW-0812">Transmembrane</keyword>
<dbReference type="EMBL" id="BGPR01000189">
    <property type="protein sequence ID" value="GBM03242.1"/>
    <property type="molecule type" value="Genomic_DNA"/>
</dbReference>
<dbReference type="GO" id="GO:0016020">
    <property type="term" value="C:membrane"/>
    <property type="evidence" value="ECO:0007669"/>
    <property type="project" value="UniProtKB-SubCell"/>
</dbReference>
<feature type="transmembrane region" description="Helical" evidence="6">
    <location>
        <begin position="225"/>
        <end position="247"/>
    </location>
</feature>
<evidence type="ECO:0000256" key="4">
    <source>
        <dbReference type="ARBA" id="ARBA00023136"/>
    </source>
</evidence>
<gene>
    <name evidence="7" type="ORF">AVEN_142535_1</name>
</gene>
<evidence type="ECO:0000313" key="8">
    <source>
        <dbReference type="Proteomes" id="UP000499080"/>
    </source>
</evidence>
<comment type="caution">
    <text evidence="7">The sequence shown here is derived from an EMBL/GenBank/DDBJ whole genome shotgun (WGS) entry which is preliminary data.</text>
</comment>
<dbReference type="AlphaFoldDB" id="A0A4Y2CFQ5"/>
<accession>A0A4Y2CFQ5</accession>
<reference evidence="7 8" key="1">
    <citation type="journal article" date="2019" name="Sci. Rep.">
        <title>Orb-weaving spider Araneus ventricosus genome elucidates the spidroin gene catalogue.</title>
        <authorList>
            <person name="Kono N."/>
            <person name="Nakamura H."/>
            <person name="Ohtoshi R."/>
            <person name="Moran D.A.P."/>
            <person name="Shinohara A."/>
            <person name="Yoshida Y."/>
            <person name="Fujiwara M."/>
            <person name="Mori M."/>
            <person name="Tomita M."/>
            <person name="Arakawa K."/>
        </authorList>
    </citation>
    <scope>NUCLEOTIDE SEQUENCE [LARGE SCALE GENOMIC DNA]</scope>
</reference>
<dbReference type="GO" id="GO:0007606">
    <property type="term" value="P:sensory perception of chemical stimulus"/>
    <property type="evidence" value="ECO:0007669"/>
    <property type="project" value="TreeGrafter"/>
</dbReference>
<organism evidence="7 8">
    <name type="scientific">Araneus ventricosus</name>
    <name type="common">Orbweaver spider</name>
    <name type="synonym">Epeira ventricosa</name>
    <dbReference type="NCBI Taxonomy" id="182803"/>
    <lineage>
        <taxon>Eukaryota</taxon>
        <taxon>Metazoa</taxon>
        <taxon>Ecdysozoa</taxon>
        <taxon>Arthropoda</taxon>
        <taxon>Chelicerata</taxon>
        <taxon>Arachnida</taxon>
        <taxon>Araneae</taxon>
        <taxon>Araneomorphae</taxon>
        <taxon>Entelegynae</taxon>
        <taxon>Araneoidea</taxon>
        <taxon>Araneidae</taxon>
        <taxon>Araneus</taxon>
    </lineage>
</organism>
<proteinExistence type="predicted"/>
<evidence type="ECO:0000256" key="1">
    <source>
        <dbReference type="ARBA" id="ARBA00004141"/>
    </source>
</evidence>
<dbReference type="OrthoDB" id="6425816at2759"/>
<evidence type="ECO:0000256" key="2">
    <source>
        <dbReference type="ARBA" id="ARBA00022692"/>
    </source>
</evidence>
<keyword evidence="8" id="KW-1185">Reference proteome</keyword>
<feature type="transmembrane region" description="Helical" evidence="6">
    <location>
        <begin position="160"/>
        <end position="180"/>
    </location>
</feature>
<keyword evidence="4 6" id="KW-0472">Membrane</keyword>
<dbReference type="GO" id="GO:0038023">
    <property type="term" value="F:signaling receptor activity"/>
    <property type="evidence" value="ECO:0007669"/>
    <property type="project" value="UniProtKB-ARBA"/>
</dbReference>
<evidence type="ECO:0000256" key="5">
    <source>
        <dbReference type="ARBA" id="ARBA00023170"/>
    </source>
</evidence>
<keyword evidence="5" id="KW-0675">Receptor</keyword>
<feature type="transmembrane region" description="Helical" evidence="6">
    <location>
        <begin position="330"/>
        <end position="351"/>
    </location>
</feature>
<evidence type="ECO:0008006" key="9">
    <source>
        <dbReference type="Google" id="ProtNLM"/>
    </source>
</evidence>
<feature type="transmembrane region" description="Helical" evidence="6">
    <location>
        <begin position="102"/>
        <end position="121"/>
    </location>
</feature>
<evidence type="ECO:0000256" key="3">
    <source>
        <dbReference type="ARBA" id="ARBA00022989"/>
    </source>
</evidence>
<comment type="subcellular location">
    <subcellularLocation>
        <location evidence="1">Membrane</location>
        <topology evidence="1">Multi-pass membrane protein</topology>
    </subcellularLocation>
</comment>
<sequence>MQTLSCPHPYRKRKIYNWAWKSPKYVYNFMLILSVMLQILWIVLMSNTRREITSLIFVLIQISAHISVFRSRHCITSLLKRISDIFKPLNSIHRWKRLKTGILIYCICGCIIAPVLVVTYYNTKMRTNGHKNLRNSPYITEHFKELCVSILDVWYALNVFAQYVTCVPFIGYYCFVCVYMKHLLLEFVSKSQILITRRDYQTIIEVYQEITQTISFADNFLSYPAFVNVLCSMVGLFWASYSLLFFLSEDSVSSVYLFGVLILYSILLLIIMLPASAVNKAVDLAKNTLNSLPGWFPDRYETLKLIVLKKFKQQQPCLTLWKVYRIDKPLLVSTLGTLVTYGFLVGTLGTVRSSRSNAAVYPNIANGSLNVCH</sequence>
<dbReference type="PANTHER" id="PTHR21421:SF29">
    <property type="entry name" value="GUSTATORY RECEPTOR 5A FOR TREHALOSE-RELATED"/>
    <property type="match status" value="1"/>
</dbReference>
<evidence type="ECO:0000313" key="7">
    <source>
        <dbReference type="EMBL" id="GBM03242.1"/>
    </source>
</evidence>
<feature type="transmembrane region" description="Helical" evidence="6">
    <location>
        <begin position="253"/>
        <end position="273"/>
    </location>
</feature>
<feature type="transmembrane region" description="Helical" evidence="6">
    <location>
        <begin position="25"/>
        <end position="46"/>
    </location>
</feature>
<name>A0A4Y2CFQ5_ARAVE</name>
<protein>
    <recommendedName>
        <fullName evidence="9">Gustatory receptor</fullName>
    </recommendedName>
</protein>
<keyword evidence="3 6" id="KW-1133">Transmembrane helix</keyword>
<evidence type="ECO:0000256" key="6">
    <source>
        <dbReference type="SAM" id="Phobius"/>
    </source>
</evidence>
<dbReference type="PANTHER" id="PTHR21421">
    <property type="entry name" value="GUSTATORY RECEPTOR"/>
    <property type="match status" value="1"/>
</dbReference>
<dbReference type="Proteomes" id="UP000499080">
    <property type="component" value="Unassembled WGS sequence"/>
</dbReference>